<reference evidence="9" key="1">
    <citation type="submission" date="2016-10" db="EMBL/GenBank/DDBJ databases">
        <authorList>
            <person name="Varghese N."/>
            <person name="Submissions S."/>
        </authorList>
    </citation>
    <scope>NUCLEOTIDE SEQUENCE [LARGE SCALE GENOMIC DNA]</scope>
    <source>
        <strain evidence="9">IBRC-M 10761</strain>
    </source>
</reference>
<keyword evidence="3 5" id="KW-0808">Transferase</keyword>
<dbReference type="EMBL" id="FNZH01000001">
    <property type="protein sequence ID" value="SEI91278.1"/>
    <property type="molecule type" value="Genomic_DNA"/>
</dbReference>
<evidence type="ECO:0000256" key="3">
    <source>
        <dbReference type="ARBA" id="ARBA00022679"/>
    </source>
</evidence>
<accession>A0A1H6UFU9</accession>
<feature type="domain" description="Formyl transferase N-terminal" evidence="6">
    <location>
        <begin position="2"/>
        <end position="169"/>
    </location>
</feature>
<dbReference type="CDD" id="cd08704">
    <property type="entry name" value="Met_tRNA_FMT_C"/>
    <property type="match status" value="1"/>
</dbReference>
<evidence type="ECO:0000259" key="7">
    <source>
        <dbReference type="Pfam" id="PF02911"/>
    </source>
</evidence>
<dbReference type="AlphaFoldDB" id="A0A1H6UFU9"/>
<dbReference type="CDD" id="cd08646">
    <property type="entry name" value="FMT_core_Met-tRNA-FMT_N"/>
    <property type="match status" value="1"/>
</dbReference>
<comment type="similarity">
    <text evidence="1 5">Belongs to the Fmt family.</text>
</comment>
<dbReference type="Gene3D" id="3.40.50.12230">
    <property type="match status" value="1"/>
</dbReference>
<evidence type="ECO:0000313" key="9">
    <source>
        <dbReference type="Proteomes" id="UP000199403"/>
    </source>
</evidence>
<dbReference type="Proteomes" id="UP000199403">
    <property type="component" value="Unassembled WGS sequence"/>
</dbReference>
<dbReference type="PANTHER" id="PTHR11138">
    <property type="entry name" value="METHIONYL-TRNA FORMYLTRANSFERASE"/>
    <property type="match status" value="1"/>
</dbReference>
<comment type="catalytic activity">
    <reaction evidence="5">
        <text>L-methionyl-tRNA(fMet) + (6R)-10-formyltetrahydrofolate = N-formyl-L-methionyl-tRNA(fMet) + (6S)-5,6,7,8-tetrahydrofolate + H(+)</text>
        <dbReference type="Rhea" id="RHEA:24380"/>
        <dbReference type="Rhea" id="RHEA-COMP:9952"/>
        <dbReference type="Rhea" id="RHEA-COMP:9953"/>
        <dbReference type="ChEBI" id="CHEBI:15378"/>
        <dbReference type="ChEBI" id="CHEBI:57453"/>
        <dbReference type="ChEBI" id="CHEBI:78530"/>
        <dbReference type="ChEBI" id="CHEBI:78844"/>
        <dbReference type="ChEBI" id="CHEBI:195366"/>
        <dbReference type="EC" id="2.1.2.9"/>
    </reaction>
</comment>
<evidence type="ECO:0000256" key="4">
    <source>
        <dbReference type="ARBA" id="ARBA00022917"/>
    </source>
</evidence>
<dbReference type="NCBIfam" id="TIGR00460">
    <property type="entry name" value="fmt"/>
    <property type="match status" value="1"/>
</dbReference>
<evidence type="ECO:0000256" key="5">
    <source>
        <dbReference type="HAMAP-Rule" id="MF_00182"/>
    </source>
</evidence>
<protein>
    <recommendedName>
        <fullName evidence="2 5">Methionyl-tRNA formyltransferase</fullName>
        <ecNumber evidence="2 5">2.1.2.9</ecNumber>
    </recommendedName>
</protein>
<sequence length="306" mass="33992">MGTPDFAVASLKLLVQEGWNVVAVVTAQDKPQGRGRKPKPSPVKAFATEHQLPVLQPPNLKSQEFLETLRGFRADLQVVVAFRMLPEVVWSMPKMGTFNLHASLLPDYRGAAPINWVLINGETKTGLTTFFLQQEIDTGNILFQEEEPIVPEDNAGTLHDRLMHKGAALVRKTVEAIAGGSVHPKAQDPSKAVHQAPKIHKETCEVDWKNPAVQLHNLIRGLSPYPAAWCWFGSRMCKLYRSQLVDQSKQGLQPGEFTTDYQTYLHVQTGEGVLAIMELQLAGKKRMEISDFLRGNTATLKEIGLP</sequence>
<dbReference type="EC" id="2.1.2.9" evidence="2 5"/>
<dbReference type="SUPFAM" id="SSF50486">
    <property type="entry name" value="FMT C-terminal domain-like"/>
    <property type="match status" value="1"/>
</dbReference>
<comment type="function">
    <text evidence="5">Attaches a formyl group to the free amino group of methionyl-tRNA(fMet). The formyl group appears to play a dual role in the initiator identity of N-formylmethionyl-tRNA by promoting its recognition by IF2 and preventing the misappropriation of this tRNA by the elongation apparatus.</text>
</comment>
<evidence type="ECO:0000256" key="2">
    <source>
        <dbReference type="ARBA" id="ARBA00012261"/>
    </source>
</evidence>
<dbReference type="HAMAP" id="MF_00182">
    <property type="entry name" value="Formyl_trans"/>
    <property type="match status" value="1"/>
</dbReference>
<dbReference type="GO" id="GO:0005829">
    <property type="term" value="C:cytosol"/>
    <property type="evidence" value="ECO:0007669"/>
    <property type="project" value="TreeGrafter"/>
</dbReference>
<dbReference type="Pfam" id="PF02911">
    <property type="entry name" value="Formyl_trans_C"/>
    <property type="match status" value="1"/>
</dbReference>
<proteinExistence type="inferred from homology"/>
<keyword evidence="4 5" id="KW-0648">Protein biosynthesis</keyword>
<dbReference type="GO" id="GO:0004479">
    <property type="term" value="F:methionyl-tRNA formyltransferase activity"/>
    <property type="evidence" value="ECO:0007669"/>
    <property type="project" value="UniProtKB-UniRule"/>
</dbReference>
<dbReference type="InterPro" id="IPR044135">
    <property type="entry name" value="Met-tRNA-FMT_C"/>
</dbReference>
<dbReference type="InterPro" id="IPR005793">
    <property type="entry name" value="Formyl_trans_C"/>
</dbReference>
<dbReference type="InterPro" id="IPR011034">
    <property type="entry name" value="Formyl_transferase-like_C_sf"/>
</dbReference>
<name>A0A1H6UFU9_9BACT</name>
<evidence type="ECO:0000313" key="8">
    <source>
        <dbReference type="EMBL" id="SEI91278.1"/>
    </source>
</evidence>
<keyword evidence="9" id="KW-1185">Reference proteome</keyword>
<dbReference type="Pfam" id="PF00551">
    <property type="entry name" value="Formyl_trans_N"/>
    <property type="match status" value="1"/>
</dbReference>
<dbReference type="InterPro" id="IPR036477">
    <property type="entry name" value="Formyl_transf_N_sf"/>
</dbReference>
<feature type="domain" description="Formyl transferase C-terminal" evidence="7">
    <location>
        <begin position="198"/>
        <end position="296"/>
    </location>
</feature>
<dbReference type="InterPro" id="IPR002376">
    <property type="entry name" value="Formyl_transf_N"/>
</dbReference>
<dbReference type="InterPro" id="IPR041711">
    <property type="entry name" value="Met-tRNA-FMT_N"/>
</dbReference>
<dbReference type="STRING" id="1416801.SAMN05192553_101817"/>
<dbReference type="PANTHER" id="PTHR11138:SF5">
    <property type="entry name" value="METHIONYL-TRNA FORMYLTRANSFERASE, MITOCHONDRIAL"/>
    <property type="match status" value="1"/>
</dbReference>
<evidence type="ECO:0000259" key="6">
    <source>
        <dbReference type="Pfam" id="PF00551"/>
    </source>
</evidence>
<organism evidence="8 9">
    <name type="scientific">Cyclobacterium xiamenense</name>
    <dbReference type="NCBI Taxonomy" id="1297121"/>
    <lineage>
        <taxon>Bacteria</taxon>
        <taxon>Pseudomonadati</taxon>
        <taxon>Bacteroidota</taxon>
        <taxon>Cytophagia</taxon>
        <taxon>Cytophagales</taxon>
        <taxon>Cyclobacteriaceae</taxon>
        <taxon>Cyclobacterium</taxon>
    </lineage>
</organism>
<evidence type="ECO:0000256" key="1">
    <source>
        <dbReference type="ARBA" id="ARBA00010699"/>
    </source>
</evidence>
<gene>
    <name evidence="5" type="primary">fmt</name>
    <name evidence="8" type="ORF">SAMN05192553_101817</name>
</gene>
<feature type="binding site" evidence="5">
    <location>
        <begin position="103"/>
        <end position="106"/>
    </location>
    <ligand>
        <name>(6S)-5,6,7,8-tetrahydrofolate</name>
        <dbReference type="ChEBI" id="CHEBI:57453"/>
    </ligand>
</feature>
<dbReference type="SUPFAM" id="SSF53328">
    <property type="entry name" value="Formyltransferase"/>
    <property type="match status" value="1"/>
</dbReference>
<dbReference type="InterPro" id="IPR005794">
    <property type="entry name" value="Fmt"/>
</dbReference>